<dbReference type="SUPFAM" id="SSF50346">
    <property type="entry name" value="PRC-barrel domain"/>
    <property type="match status" value="2"/>
</dbReference>
<dbReference type="InterPro" id="IPR011033">
    <property type="entry name" value="PRC_barrel-like_sf"/>
</dbReference>
<dbReference type="Proteomes" id="UP000184241">
    <property type="component" value="Unassembled WGS sequence"/>
</dbReference>
<protein>
    <submittedName>
        <fullName evidence="2">Uncharacterized protein YrrD, contains PRC-barrel domain</fullName>
    </submittedName>
</protein>
<dbReference type="AlphaFoldDB" id="A0A1M5T9P9"/>
<feature type="domain" description="PRC-barrel" evidence="1">
    <location>
        <begin position="76"/>
        <end position="129"/>
    </location>
</feature>
<dbReference type="InterPro" id="IPR027275">
    <property type="entry name" value="PRC-brl_dom"/>
</dbReference>
<feature type="domain" description="PRC-barrel" evidence="1">
    <location>
        <begin position="3"/>
        <end position="68"/>
    </location>
</feature>
<dbReference type="Pfam" id="PF05239">
    <property type="entry name" value="PRC"/>
    <property type="match status" value="2"/>
</dbReference>
<evidence type="ECO:0000259" key="1">
    <source>
        <dbReference type="Pfam" id="PF05239"/>
    </source>
</evidence>
<gene>
    <name evidence="2" type="ORF">SAMN02745941_00135</name>
</gene>
<name>A0A1M5T9P9_9CLOT</name>
<dbReference type="EMBL" id="FQXU01000003">
    <property type="protein sequence ID" value="SHH47103.1"/>
    <property type="molecule type" value="Genomic_DNA"/>
</dbReference>
<dbReference type="Gene3D" id="2.30.30.240">
    <property type="entry name" value="PRC-barrel domain"/>
    <property type="match status" value="2"/>
</dbReference>
<accession>A0A1M5T9P9</accession>
<sequence>MKRRKDFVGMMVFDVGGKKIGTVTDIYIDFYKGIVKGFKISAFSLFKKKQFIAVEDILSLNEVIVTAKTTSEEGIAFLDIKDMEVISNEGNILGVVEDVLINLLNYSIKGMIVASGIFDKIYKGKRVLLINNSILGEKEILYYEDQRISFKSLPHNLVMSNE</sequence>
<evidence type="ECO:0000313" key="3">
    <source>
        <dbReference type="Proteomes" id="UP000184241"/>
    </source>
</evidence>
<proteinExistence type="predicted"/>
<dbReference type="RefSeq" id="WP_073015848.1">
    <property type="nucleotide sequence ID" value="NZ_FQXU01000003.1"/>
</dbReference>
<evidence type="ECO:0000313" key="2">
    <source>
        <dbReference type="EMBL" id="SHH47103.1"/>
    </source>
</evidence>
<reference evidence="2 3" key="1">
    <citation type="submission" date="2016-11" db="EMBL/GenBank/DDBJ databases">
        <authorList>
            <person name="Jaros S."/>
            <person name="Januszkiewicz K."/>
            <person name="Wedrychowicz H."/>
        </authorList>
    </citation>
    <scope>NUCLEOTIDE SEQUENCE [LARGE SCALE GENOMIC DNA]</scope>
    <source>
        <strain evidence="2 3">DSM 6191</strain>
    </source>
</reference>
<organism evidence="2 3">
    <name type="scientific">Clostridium intestinale DSM 6191</name>
    <dbReference type="NCBI Taxonomy" id="1121320"/>
    <lineage>
        <taxon>Bacteria</taxon>
        <taxon>Bacillati</taxon>
        <taxon>Bacillota</taxon>
        <taxon>Clostridia</taxon>
        <taxon>Eubacteriales</taxon>
        <taxon>Clostridiaceae</taxon>
        <taxon>Clostridium</taxon>
    </lineage>
</organism>